<sequence>MKFTSSIGSLFCSFIVASSLNVQQLSSFNDNFSDAQQPLKITGRGVCKIEDGVLKSKDAYVCLGNPDWKNYSVTFKARVSEDVEQVQIWAGFRAFNRFDRYIVGFRGGLQDNLYLSRMGYMGKDEFLGLRPLNFHPVPGTWYKFKIYVIELANHIKIHGYIEGDIEKRTNYVQQIKGFPLVKIQENGSLLISVMATDKATTDPVAGKLLTNILHEFY</sequence>
<accession>A0A5M8NWD6</accession>
<proteinExistence type="predicted"/>
<gene>
    <name evidence="1" type="ORF">EZS26_003198</name>
</gene>
<dbReference type="AlphaFoldDB" id="A0A5M8NWD6"/>
<dbReference type="EMBL" id="SNRX01000058">
    <property type="protein sequence ID" value="KAA6300658.1"/>
    <property type="molecule type" value="Genomic_DNA"/>
</dbReference>
<organism evidence="1 2">
    <name type="scientific">Candidatus Ordinivivax streblomastigis</name>
    <dbReference type="NCBI Taxonomy" id="2540710"/>
    <lineage>
        <taxon>Bacteria</taxon>
        <taxon>Pseudomonadati</taxon>
        <taxon>Bacteroidota</taxon>
        <taxon>Bacteroidia</taxon>
        <taxon>Bacteroidales</taxon>
        <taxon>Candidatus Ordinivivax</taxon>
    </lineage>
</organism>
<dbReference type="Gene3D" id="2.60.120.560">
    <property type="entry name" value="Exo-inulinase, domain 1"/>
    <property type="match status" value="1"/>
</dbReference>
<name>A0A5M8NWD6_9BACT</name>
<evidence type="ECO:0000313" key="2">
    <source>
        <dbReference type="Proteomes" id="UP000324575"/>
    </source>
</evidence>
<evidence type="ECO:0000313" key="1">
    <source>
        <dbReference type="EMBL" id="KAA6300658.1"/>
    </source>
</evidence>
<reference evidence="1 2" key="1">
    <citation type="submission" date="2019-03" db="EMBL/GenBank/DDBJ databases">
        <title>Single cell metagenomics reveals metabolic interactions within the superorganism composed of flagellate Streblomastix strix and complex community of Bacteroidetes bacteria on its surface.</title>
        <authorList>
            <person name="Treitli S.C."/>
            <person name="Kolisko M."/>
            <person name="Husnik F."/>
            <person name="Keeling P."/>
            <person name="Hampl V."/>
        </authorList>
    </citation>
    <scope>NUCLEOTIDE SEQUENCE [LARGE SCALE GENOMIC DNA]</scope>
    <source>
        <strain evidence="1">St1</strain>
    </source>
</reference>
<dbReference type="Proteomes" id="UP000324575">
    <property type="component" value="Unassembled WGS sequence"/>
</dbReference>
<comment type="caution">
    <text evidence="1">The sequence shown here is derived from an EMBL/GenBank/DDBJ whole genome shotgun (WGS) entry which is preliminary data.</text>
</comment>
<protein>
    <submittedName>
        <fullName evidence="1">Uncharacterized protein</fullName>
    </submittedName>
</protein>